<name>E2ZCC1_9FIRM</name>
<feature type="binding site" evidence="12">
    <location>
        <position position="110"/>
    </location>
    <ligand>
        <name>K(+)</name>
        <dbReference type="ChEBI" id="CHEBI:29103"/>
    </ligand>
</feature>
<dbReference type="PANTHER" id="PTHR32024:SF2">
    <property type="entry name" value="TRK SYSTEM POTASSIUM UPTAKE PROTEIN TRKG-RELATED"/>
    <property type="match status" value="1"/>
</dbReference>
<dbReference type="RefSeq" id="WP_006942456.1">
    <property type="nucleotide sequence ID" value="NZ_GL538208.1"/>
</dbReference>
<gene>
    <name evidence="14" type="ORF">HMPREF9429_01293</name>
</gene>
<keyword evidence="3" id="KW-0813">Transport</keyword>
<keyword evidence="11 13" id="KW-0472">Membrane</keyword>
<organism evidence="14 15">
    <name type="scientific">Megasphaera micronuciformis F0359</name>
    <dbReference type="NCBI Taxonomy" id="706434"/>
    <lineage>
        <taxon>Bacteria</taxon>
        <taxon>Bacillati</taxon>
        <taxon>Bacillota</taxon>
        <taxon>Negativicutes</taxon>
        <taxon>Veillonellales</taxon>
        <taxon>Veillonellaceae</taxon>
        <taxon>Megasphaera</taxon>
    </lineage>
</organism>
<feature type="transmembrane region" description="Helical" evidence="13">
    <location>
        <begin position="453"/>
        <end position="472"/>
    </location>
</feature>
<feature type="transmembrane region" description="Helical" evidence="13">
    <location>
        <begin position="38"/>
        <end position="57"/>
    </location>
</feature>
<evidence type="ECO:0000313" key="15">
    <source>
        <dbReference type="Proteomes" id="UP000003195"/>
    </source>
</evidence>
<dbReference type="PIRSF" id="PIRSF006247">
    <property type="entry name" value="TrkH"/>
    <property type="match status" value="1"/>
</dbReference>
<keyword evidence="12" id="KW-0479">Metal-binding</keyword>
<comment type="subcellular location">
    <subcellularLocation>
        <location evidence="1">Cell inner membrane</location>
        <topology evidence="1">Multi-pass membrane protein</topology>
    </subcellularLocation>
</comment>
<comment type="similarity">
    <text evidence="2">Belongs to the TrkH potassium transport family.</text>
</comment>
<evidence type="ECO:0000256" key="6">
    <source>
        <dbReference type="ARBA" id="ARBA00022538"/>
    </source>
</evidence>
<accession>E2ZCC1</accession>
<dbReference type="PANTHER" id="PTHR32024">
    <property type="entry name" value="TRK SYSTEM POTASSIUM UPTAKE PROTEIN TRKG-RELATED"/>
    <property type="match status" value="1"/>
</dbReference>
<dbReference type="GO" id="GO:0046872">
    <property type="term" value="F:metal ion binding"/>
    <property type="evidence" value="ECO:0007669"/>
    <property type="project" value="UniProtKB-KW"/>
</dbReference>
<dbReference type="EMBL" id="AECS01000037">
    <property type="protein sequence ID" value="EFQ04108.1"/>
    <property type="molecule type" value="Genomic_DNA"/>
</dbReference>
<evidence type="ECO:0000256" key="2">
    <source>
        <dbReference type="ARBA" id="ARBA00009137"/>
    </source>
</evidence>
<dbReference type="STRING" id="706434.HMPREF9429_01293"/>
<dbReference type="Pfam" id="PF02386">
    <property type="entry name" value="TrkH"/>
    <property type="match status" value="1"/>
</dbReference>
<evidence type="ECO:0000256" key="11">
    <source>
        <dbReference type="ARBA" id="ARBA00023136"/>
    </source>
</evidence>
<keyword evidence="10" id="KW-0406">Ion transport</keyword>
<keyword evidence="5" id="KW-0997">Cell inner membrane</keyword>
<feature type="binding site" evidence="12">
    <location>
        <position position="313"/>
    </location>
    <ligand>
        <name>K(+)</name>
        <dbReference type="ChEBI" id="CHEBI:29103"/>
    </ligand>
</feature>
<keyword evidence="7 13" id="KW-0812">Transmembrane</keyword>
<evidence type="ECO:0000256" key="3">
    <source>
        <dbReference type="ARBA" id="ARBA00022448"/>
    </source>
</evidence>
<keyword evidence="8 12" id="KW-0630">Potassium</keyword>
<dbReference type="InterPro" id="IPR004772">
    <property type="entry name" value="TrkH"/>
</dbReference>
<sequence length="483" mass="52629">MNFRIVGQFLGHIALAETCVLAIPLVSSLIHRDGATSAFVFSMVICFGISALFFSSGESKKEKLTIQESIAITGCGWLLATAVGMIPYISGGYLGYLDGLFESISGFTGTGATVIEDLYIMPPSLLLWRSMTHWLGGLGIVVIFIALLPESGKTSSYMYNAEAAGPTKDRILPRLQDMTKVLFKIYMAFTVCAFIIFLICGMDFTGAVNHALSTVSAGGFSTYNESAAYFDDVYVEGWMTFFMVLAGGNFGLYYRAYHKGAAVLLKDTEFKAYLSILVVATIIIIGDLMVELDSDFFTALRYAAFQTASIATTGFVSADYDRWPVLSKFVLMGLMICGGCAGSTAAGLKISRVVILFRSVRSTVLHLLYPKHVVEVMMNGTTLHDSTVLRVGQYFFMYIFFILFFALLLAFDGVGGFDALGISVSTIGCIGPAFGVTGATCTYADLSWFSKTVICFSMLLGRLEIFTILVMLRPGLWKGKNTW</sequence>
<protein>
    <submittedName>
        <fullName evidence="14">Cation transport protein</fullName>
    </submittedName>
</protein>
<evidence type="ECO:0000256" key="1">
    <source>
        <dbReference type="ARBA" id="ARBA00004429"/>
    </source>
</evidence>
<keyword evidence="9 13" id="KW-1133">Transmembrane helix</keyword>
<dbReference type="eggNOG" id="COG0168">
    <property type="taxonomic scope" value="Bacteria"/>
</dbReference>
<evidence type="ECO:0000256" key="9">
    <source>
        <dbReference type="ARBA" id="ARBA00022989"/>
    </source>
</evidence>
<reference evidence="14 15" key="1">
    <citation type="submission" date="2010-08" db="EMBL/GenBank/DDBJ databases">
        <authorList>
            <person name="Weinstock G."/>
            <person name="Sodergren E."/>
            <person name="Clifton S."/>
            <person name="Fulton L."/>
            <person name="Fulton B."/>
            <person name="Courtney L."/>
            <person name="Fronick C."/>
            <person name="Harrison M."/>
            <person name="Strong C."/>
            <person name="Farmer C."/>
            <person name="Delahaunty K."/>
            <person name="Markovic C."/>
            <person name="Hall O."/>
            <person name="Minx P."/>
            <person name="Tomlinson C."/>
            <person name="Mitreva M."/>
            <person name="Hou S."/>
            <person name="Chen J."/>
            <person name="Wollam A."/>
            <person name="Pepin K.H."/>
            <person name="Johnson M."/>
            <person name="Bhonagiri V."/>
            <person name="Zhang X."/>
            <person name="Suruliraj S."/>
            <person name="Warren W."/>
            <person name="Chinwalla A."/>
            <person name="Mardis E.R."/>
            <person name="Wilson R.K."/>
        </authorList>
    </citation>
    <scope>NUCLEOTIDE SEQUENCE [LARGE SCALE GENOMIC DNA]</scope>
    <source>
        <strain evidence="14 15">F0359</strain>
    </source>
</reference>
<evidence type="ECO:0000256" key="13">
    <source>
        <dbReference type="SAM" id="Phobius"/>
    </source>
</evidence>
<dbReference type="InterPro" id="IPR003445">
    <property type="entry name" value="Cat_transpt"/>
</dbReference>
<dbReference type="AlphaFoldDB" id="E2ZCC1"/>
<dbReference type="HOGENOM" id="CLU_030708_0_2_9"/>
<evidence type="ECO:0000256" key="8">
    <source>
        <dbReference type="ARBA" id="ARBA00022958"/>
    </source>
</evidence>
<feature type="transmembrane region" description="Helical" evidence="13">
    <location>
        <begin position="181"/>
        <end position="204"/>
    </location>
</feature>
<keyword evidence="6" id="KW-0633">Potassium transport</keyword>
<comment type="caution">
    <text evidence="14">The sequence shown here is derived from an EMBL/GenBank/DDBJ whole genome shotgun (WGS) entry which is preliminary data.</text>
</comment>
<dbReference type="OrthoDB" id="9810952at2"/>
<evidence type="ECO:0000256" key="10">
    <source>
        <dbReference type="ARBA" id="ARBA00023065"/>
    </source>
</evidence>
<feature type="transmembrane region" description="Helical" evidence="13">
    <location>
        <begin position="131"/>
        <end position="148"/>
    </location>
</feature>
<feature type="transmembrane region" description="Helical" evidence="13">
    <location>
        <begin position="272"/>
        <end position="290"/>
    </location>
</feature>
<dbReference type="GO" id="GO:0015379">
    <property type="term" value="F:potassium:chloride symporter activity"/>
    <property type="evidence" value="ECO:0007669"/>
    <property type="project" value="InterPro"/>
</dbReference>
<keyword evidence="15" id="KW-1185">Reference proteome</keyword>
<feature type="binding site" evidence="12">
    <location>
        <position position="218"/>
    </location>
    <ligand>
        <name>K(+)</name>
        <dbReference type="ChEBI" id="CHEBI:29103"/>
    </ligand>
</feature>
<feature type="transmembrane region" description="Helical" evidence="13">
    <location>
        <begin position="420"/>
        <end position="441"/>
    </location>
</feature>
<dbReference type="GO" id="GO:0005886">
    <property type="term" value="C:plasma membrane"/>
    <property type="evidence" value="ECO:0007669"/>
    <property type="project" value="UniProtKB-SubCell"/>
</dbReference>
<evidence type="ECO:0000256" key="7">
    <source>
        <dbReference type="ARBA" id="ARBA00022692"/>
    </source>
</evidence>
<keyword evidence="4" id="KW-1003">Cell membrane</keyword>
<feature type="transmembrane region" description="Helical" evidence="13">
    <location>
        <begin position="69"/>
        <end position="89"/>
    </location>
</feature>
<dbReference type="Proteomes" id="UP000003195">
    <property type="component" value="Unassembled WGS sequence"/>
</dbReference>
<proteinExistence type="inferred from homology"/>
<evidence type="ECO:0000256" key="4">
    <source>
        <dbReference type="ARBA" id="ARBA00022475"/>
    </source>
</evidence>
<evidence type="ECO:0000313" key="14">
    <source>
        <dbReference type="EMBL" id="EFQ04108.1"/>
    </source>
</evidence>
<evidence type="ECO:0000256" key="12">
    <source>
        <dbReference type="PIRSR" id="PIRSR006247-1"/>
    </source>
</evidence>
<feature type="transmembrane region" description="Helical" evidence="13">
    <location>
        <begin position="395"/>
        <end position="414"/>
    </location>
</feature>
<evidence type="ECO:0000256" key="5">
    <source>
        <dbReference type="ARBA" id="ARBA00022519"/>
    </source>
</evidence>
<feature type="transmembrane region" description="Helical" evidence="13">
    <location>
        <begin position="233"/>
        <end position="252"/>
    </location>
</feature>
<feature type="transmembrane region" description="Helical" evidence="13">
    <location>
        <begin position="329"/>
        <end position="348"/>
    </location>
</feature>